<evidence type="ECO:0000256" key="6">
    <source>
        <dbReference type="SAM" id="MobiDB-lite"/>
    </source>
</evidence>
<organism evidence="8 9">
    <name type="scientific">Coemansia interrupta</name>
    <dbReference type="NCBI Taxonomy" id="1126814"/>
    <lineage>
        <taxon>Eukaryota</taxon>
        <taxon>Fungi</taxon>
        <taxon>Fungi incertae sedis</taxon>
        <taxon>Zoopagomycota</taxon>
        <taxon>Kickxellomycotina</taxon>
        <taxon>Kickxellomycetes</taxon>
        <taxon>Kickxellales</taxon>
        <taxon>Kickxellaceae</taxon>
        <taxon>Coemansia</taxon>
    </lineage>
</organism>
<evidence type="ECO:0000313" key="8">
    <source>
        <dbReference type="EMBL" id="KAJ2786610.1"/>
    </source>
</evidence>
<dbReference type="GO" id="GO:0005634">
    <property type="term" value="C:nucleus"/>
    <property type="evidence" value="ECO:0007669"/>
    <property type="project" value="TreeGrafter"/>
</dbReference>
<dbReference type="InterPro" id="IPR051580">
    <property type="entry name" value="ZnF-Chromatin_assoc"/>
</dbReference>
<feature type="compositionally biased region" description="Low complexity" evidence="6">
    <location>
        <begin position="158"/>
        <end position="192"/>
    </location>
</feature>
<gene>
    <name evidence="8" type="primary">SFP1</name>
    <name evidence="8" type="ORF">GGI15_001384</name>
</gene>
<dbReference type="PROSITE" id="PS00028">
    <property type="entry name" value="ZINC_FINGER_C2H2_1"/>
    <property type="match status" value="2"/>
</dbReference>
<protein>
    <submittedName>
        <fullName evidence="8">Transcriptional regulator of ribosomal biogenesis proteins</fullName>
    </submittedName>
</protein>
<feature type="compositionally biased region" description="Polar residues" evidence="6">
    <location>
        <begin position="193"/>
        <end position="223"/>
    </location>
</feature>
<dbReference type="Gene3D" id="3.30.160.60">
    <property type="entry name" value="Classic Zinc Finger"/>
    <property type="match status" value="2"/>
</dbReference>
<feature type="region of interest" description="Disordered" evidence="6">
    <location>
        <begin position="158"/>
        <end position="262"/>
    </location>
</feature>
<evidence type="ECO:0000256" key="4">
    <source>
        <dbReference type="ARBA" id="ARBA00022833"/>
    </source>
</evidence>
<dbReference type="Proteomes" id="UP001140172">
    <property type="component" value="Unassembled WGS sequence"/>
</dbReference>
<feature type="domain" description="C2H2-type" evidence="7">
    <location>
        <begin position="440"/>
        <end position="470"/>
    </location>
</feature>
<dbReference type="SMART" id="SM00355">
    <property type="entry name" value="ZnF_C2H2"/>
    <property type="match status" value="2"/>
</dbReference>
<feature type="compositionally biased region" description="Low complexity" evidence="6">
    <location>
        <begin position="708"/>
        <end position="741"/>
    </location>
</feature>
<reference evidence="8" key="1">
    <citation type="submission" date="2022-07" db="EMBL/GenBank/DDBJ databases">
        <title>Phylogenomic reconstructions and comparative analyses of Kickxellomycotina fungi.</title>
        <authorList>
            <person name="Reynolds N.K."/>
            <person name="Stajich J.E."/>
            <person name="Barry K."/>
            <person name="Grigoriev I.V."/>
            <person name="Crous P."/>
            <person name="Smith M.E."/>
        </authorList>
    </citation>
    <scope>NUCLEOTIDE SEQUENCE</scope>
    <source>
        <strain evidence="8">BCRC 34489</strain>
    </source>
</reference>
<accession>A0A9W8LNN9</accession>
<sequence length="749" mass="76708">MFKQSNSHLELFDLSGFGSPATALGTSGFLSAGATPQHIIHNSASHNPLQNIAHEPMALADDDFYYPRDLEASFCRDFSCCGLILNDLHDLLQHYEECHVRFEEDEAQTDLGDSCFFDDEWSSADCLNTSASTNNPLSSLGLTFEQQLLFGATTAESSTSTTAVPSPTLPHKSHTTKASSSKSGAADSSSAHNKISSNNGSTPPLSPTGSAMSSVACSPQESSLPYPLDVSSSIAGRKRPAPCSQSNGDAHHSQSSVKRHAAEQSAATAAAVAAAVSNNSELAFPSSVLGLYDDDIIAAIASAADPLFMSSAAAAAAAAAGNSGANGSHVGLFGRKRSDSDSSCDSLTEAANAAVMAISSEDFDDDIHLPPSVIAAMAGAVAATAAAKAHGLMPRDDKPYRCPVPSCDKAYKNPNGLKYHNLHGHCNLAEDTRSSSSKPYRCRVPECYKAYKNLNGLKYHVQHAHCAMIPSLRDLSPNASPAEVAAAVAAAAAAAAVATSTPSSPTASPAQSSFMNFGGHASSTSSHTVVPKPGGALPTTMFPKVNGGIPARAIRAPAASNPSSSSAATQQRPFPASNGIAGGARPVSTVANHPASGAPPRMVHNSASSAGPSPVSRMPQQQPQRLSSGNVAPVAQGSARSGSMMAAGPRRPMPQQQLVAGGNGSISGGASVAGPRMRPAQFTSTTPVPPSTSATLPVRRPMPPPAVASPASAKPTSVAPAPRQPQQQQQQPQQPPQSQSQHVAATASC</sequence>
<feature type="compositionally biased region" description="Low complexity" evidence="6">
    <location>
        <begin position="557"/>
        <end position="568"/>
    </location>
</feature>
<dbReference type="EMBL" id="JANBUM010000052">
    <property type="protein sequence ID" value="KAJ2786610.1"/>
    <property type="molecule type" value="Genomic_DNA"/>
</dbReference>
<proteinExistence type="predicted"/>
<dbReference type="PROSITE" id="PS50157">
    <property type="entry name" value="ZINC_FINGER_C2H2_2"/>
    <property type="match status" value="1"/>
</dbReference>
<keyword evidence="9" id="KW-1185">Reference proteome</keyword>
<feature type="compositionally biased region" description="Polar residues" evidence="6">
    <location>
        <begin position="618"/>
        <end position="630"/>
    </location>
</feature>
<feature type="region of interest" description="Disordered" evidence="6">
    <location>
        <begin position="518"/>
        <end position="543"/>
    </location>
</feature>
<feature type="region of interest" description="Disordered" evidence="6">
    <location>
        <begin position="557"/>
        <end position="749"/>
    </location>
</feature>
<feature type="compositionally biased region" description="Polar residues" evidence="6">
    <location>
        <begin position="243"/>
        <end position="256"/>
    </location>
</feature>
<dbReference type="SUPFAM" id="SSF57667">
    <property type="entry name" value="beta-beta-alpha zinc fingers"/>
    <property type="match status" value="1"/>
</dbReference>
<dbReference type="GO" id="GO:0008270">
    <property type="term" value="F:zinc ion binding"/>
    <property type="evidence" value="ECO:0007669"/>
    <property type="project" value="UniProtKB-KW"/>
</dbReference>
<dbReference type="PANTHER" id="PTHR23057">
    <property type="entry name" value="JUXTAPOSED WITH ANOTHER ZINC FINGER PROTEIN 1"/>
    <property type="match status" value="1"/>
</dbReference>
<dbReference type="AlphaFoldDB" id="A0A9W8LNN9"/>
<comment type="caution">
    <text evidence="8">The sequence shown here is derived from an EMBL/GenBank/DDBJ whole genome shotgun (WGS) entry which is preliminary data.</text>
</comment>
<keyword evidence="2" id="KW-0677">Repeat</keyword>
<evidence type="ECO:0000256" key="5">
    <source>
        <dbReference type="PROSITE-ProRule" id="PRU00042"/>
    </source>
</evidence>
<dbReference type="InterPro" id="IPR013087">
    <property type="entry name" value="Znf_C2H2_type"/>
</dbReference>
<keyword evidence="1" id="KW-0479">Metal-binding</keyword>
<name>A0A9W8LNN9_9FUNG</name>
<dbReference type="InterPro" id="IPR036236">
    <property type="entry name" value="Znf_C2H2_sf"/>
</dbReference>
<keyword evidence="4" id="KW-0862">Zinc</keyword>
<evidence type="ECO:0000313" key="9">
    <source>
        <dbReference type="Proteomes" id="UP001140172"/>
    </source>
</evidence>
<evidence type="ECO:0000259" key="7">
    <source>
        <dbReference type="PROSITE" id="PS50157"/>
    </source>
</evidence>
<dbReference type="PANTHER" id="PTHR23057:SF0">
    <property type="entry name" value="JUXTAPOSED WITH ANOTHER ZINC FINGER PROTEIN 1"/>
    <property type="match status" value="1"/>
</dbReference>
<keyword evidence="3 5" id="KW-0863">Zinc-finger</keyword>
<evidence type="ECO:0000256" key="1">
    <source>
        <dbReference type="ARBA" id="ARBA00022723"/>
    </source>
</evidence>
<feature type="compositionally biased region" description="Low complexity" evidence="6">
    <location>
        <begin position="683"/>
        <end position="699"/>
    </location>
</feature>
<evidence type="ECO:0000256" key="2">
    <source>
        <dbReference type="ARBA" id="ARBA00022737"/>
    </source>
</evidence>
<dbReference type="OrthoDB" id="3269380at2759"/>
<evidence type="ECO:0000256" key="3">
    <source>
        <dbReference type="ARBA" id="ARBA00022771"/>
    </source>
</evidence>